<proteinExistence type="predicted"/>
<feature type="chain" id="PRO_5047162256" description="Tetratricopeptide repeat-containing protein" evidence="1">
    <location>
        <begin position="20"/>
        <end position="428"/>
    </location>
</feature>
<evidence type="ECO:0000313" key="3">
    <source>
        <dbReference type="Proteomes" id="UP001500552"/>
    </source>
</evidence>
<feature type="signal peptide" evidence="1">
    <location>
        <begin position="1"/>
        <end position="19"/>
    </location>
</feature>
<organism evidence="2 3">
    <name type="scientific">Pontibacter saemangeumensis</name>
    <dbReference type="NCBI Taxonomy" id="1084525"/>
    <lineage>
        <taxon>Bacteria</taxon>
        <taxon>Pseudomonadati</taxon>
        <taxon>Bacteroidota</taxon>
        <taxon>Cytophagia</taxon>
        <taxon>Cytophagales</taxon>
        <taxon>Hymenobacteraceae</taxon>
        <taxon>Pontibacter</taxon>
    </lineage>
</organism>
<dbReference type="RefSeq" id="WP_345161891.1">
    <property type="nucleotide sequence ID" value="NZ_BAABHC010000029.1"/>
</dbReference>
<dbReference type="EMBL" id="BAABHC010000029">
    <property type="protein sequence ID" value="GAA4442016.1"/>
    <property type="molecule type" value="Genomic_DNA"/>
</dbReference>
<name>A0ABP8M2L2_9BACT</name>
<reference evidence="3" key="1">
    <citation type="journal article" date="2019" name="Int. J. Syst. Evol. Microbiol.">
        <title>The Global Catalogue of Microorganisms (GCM) 10K type strain sequencing project: providing services to taxonomists for standard genome sequencing and annotation.</title>
        <authorList>
            <consortium name="The Broad Institute Genomics Platform"/>
            <consortium name="The Broad Institute Genome Sequencing Center for Infectious Disease"/>
            <person name="Wu L."/>
            <person name="Ma J."/>
        </authorList>
    </citation>
    <scope>NUCLEOTIDE SEQUENCE [LARGE SCALE GENOMIC DNA]</scope>
    <source>
        <strain evidence="3">JCM 17926</strain>
    </source>
</reference>
<dbReference type="InterPro" id="IPR011990">
    <property type="entry name" value="TPR-like_helical_dom_sf"/>
</dbReference>
<evidence type="ECO:0000313" key="2">
    <source>
        <dbReference type="EMBL" id="GAA4442016.1"/>
    </source>
</evidence>
<keyword evidence="3" id="KW-1185">Reference proteome</keyword>
<comment type="caution">
    <text evidence="2">The sequence shown here is derived from an EMBL/GenBank/DDBJ whole genome shotgun (WGS) entry which is preliminary data.</text>
</comment>
<keyword evidence="1" id="KW-0732">Signal</keyword>
<evidence type="ECO:0008006" key="4">
    <source>
        <dbReference type="Google" id="ProtNLM"/>
    </source>
</evidence>
<sequence length="428" mass="50051">MKKLFFIIFSFVVPALAVAQNTAAPTDTTAMRQVTIESIEVIPEAGKVKGMLLLDKDIQYELEGAVDNMYNFKYERAEKQFKSMRRRYPEHPLPYFLMGLSQWWKIVPTNIQALQYDDLFFAYMDTTIQKAEEMYDENEKDFEASFFLAAAYGFTARLHSERSNWRKATIASKRSLDFMEKAKAGNGLSPEFLFGEALFNYYSIWIHENYPMLRPVLVFFPNGDKRLGLKQLAYVANTGFYTGTESKFFLMKIYANEENKMEEALQLSQSLALKYPDNAYFQRFYARLLFVQGYFTKAEQVSLDILAKLDQKMPGYEGVSGRYASYILAYINQHKYRNFDKAEQYYKNSIMFAEMTNERDSGYFINSYLNLARIAKLQKDPAAARHYYGVVMQISEKKSDSYKEAKTYLKELKKKMKKEQRKKARKKG</sequence>
<accession>A0ABP8M2L2</accession>
<protein>
    <recommendedName>
        <fullName evidence="4">Tetratricopeptide repeat-containing protein</fullName>
    </recommendedName>
</protein>
<gene>
    <name evidence="2" type="ORF">GCM10023188_41210</name>
</gene>
<dbReference type="Gene3D" id="1.25.40.10">
    <property type="entry name" value="Tetratricopeptide repeat domain"/>
    <property type="match status" value="1"/>
</dbReference>
<dbReference type="Proteomes" id="UP001500552">
    <property type="component" value="Unassembled WGS sequence"/>
</dbReference>
<evidence type="ECO:0000256" key="1">
    <source>
        <dbReference type="SAM" id="SignalP"/>
    </source>
</evidence>